<dbReference type="EMBL" id="AMCI01006852">
    <property type="protein sequence ID" value="EJW93646.1"/>
    <property type="molecule type" value="Genomic_DNA"/>
</dbReference>
<accession>J9FFG6</accession>
<comment type="caution">
    <text evidence="1">The sequence shown here is derived from an EMBL/GenBank/DDBJ whole genome shotgun (WGS) entry which is preliminary data.</text>
</comment>
<protein>
    <submittedName>
        <fullName evidence="1">Uncharacterized protein</fullName>
    </submittedName>
</protein>
<dbReference type="AlphaFoldDB" id="J9FFG6"/>
<gene>
    <name evidence="1" type="ORF">EVA_18248</name>
</gene>
<evidence type="ECO:0000313" key="1">
    <source>
        <dbReference type="EMBL" id="EJW93646.1"/>
    </source>
</evidence>
<organism evidence="1">
    <name type="scientific">gut metagenome</name>
    <dbReference type="NCBI Taxonomy" id="749906"/>
    <lineage>
        <taxon>unclassified sequences</taxon>
        <taxon>metagenomes</taxon>
        <taxon>organismal metagenomes</taxon>
    </lineage>
</organism>
<name>J9FFG6_9ZZZZ</name>
<reference evidence="1" key="1">
    <citation type="journal article" date="2012" name="PLoS ONE">
        <title>Gene sets for utilization of primary and secondary nutrition supplies in the distal gut of endangered iberian lynx.</title>
        <authorList>
            <person name="Alcaide M."/>
            <person name="Messina E."/>
            <person name="Richter M."/>
            <person name="Bargiela R."/>
            <person name="Peplies J."/>
            <person name="Huws S.A."/>
            <person name="Newbold C.J."/>
            <person name="Golyshin P.N."/>
            <person name="Simon M.A."/>
            <person name="Lopez G."/>
            <person name="Yakimov M.M."/>
            <person name="Ferrer M."/>
        </authorList>
    </citation>
    <scope>NUCLEOTIDE SEQUENCE</scope>
</reference>
<sequence>MTLKPKTRESAPFYCSCPPRTKERAFSRVLRQLR</sequence>
<proteinExistence type="predicted"/>